<feature type="compositionally biased region" description="Basic and acidic residues" evidence="1">
    <location>
        <begin position="138"/>
        <end position="148"/>
    </location>
</feature>
<dbReference type="OrthoDB" id="5195761at2"/>
<evidence type="ECO:0008006" key="5">
    <source>
        <dbReference type="Google" id="ProtNLM"/>
    </source>
</evidence>
<dbReference type="SUPFAM" id="SSF49464">
    <property type="entry name" value="Carboxypeptidase regulatory domain-like"/>
    <property type="match status" value="1"/>
</dbReference>
<accession>A0A1H5CCC8</accession>
<feature type="region of interest" description="Disordered" evidence="1">
    <location>
        <begin position="128"/>
        <end position="148"/>
    </location>
</feature>
<dbReference type="PROSITE" id="PS51257">
    <property type="entry name" value="PROKAR_LIPOPROTEIN"/>
    <property type="match status" value="1"/>
</dbReference>
<organism evidence="3 4">
    <name type="scientific">Jiangella alba</name>
    <dbReference type="NCBI Taxonomy" id="561176"/>
    <lineage>
        <taxon>Bacteria</taxon>
        <taxon>Bacillati</taxon>
        <taxon>Actinomycetota</taxon>
        <taxon>Actinomycetes</taxon>
        <taxon>Jiangellales</taxon>
        <taxon>Jiangellaceae</taxon>
        <taxon>Jiangella</taxon>
    </lineage>
</organism>
<feature type="signal peptide" evidence="2">
    <location>
        <begin position="1"/>
        <end position="21"/>
    </location>
</feature>
<dbReference type="RefSeq" id="WP_069111187.1">
    <property type="nucleotide sequence ID" value="NZ_FNUC01000001.1"/>
</dbReference>
<evidence type="ECO:0000256" key="1">
    <source>
        <dbReference type="SAM" id="MobiDB-lite"/>
    </source>
</evidence>
<dbReference type="STRING" id="561176.SAMN04488561_0164"/>
<feature type="chain" id="PRO_5010212854" description="Carboxypeptidase regulatory-like domain-containing protein" evidence="2">
    <location>
        <begin position="22"/>
        <end position="148"/>
    </location>
</feature>
<dbReference type="AlphaFoldDB" id="A0A1H5CCC8"/>
<gene>
    <name evidence="3" type="ORF">SAMN04488561_0164</name>
</gene>
<keyword evidence="4" id="KW-1185">Reference proteome</keyword>
<dbReference type="InterPro" id="IPR008969">
    <property type="entry name" value="CarboxyPept-like_regulatory"/>
</dbReference>
<dbReference type="EMBL" id="FNUC01000001">
    <property type="protein sequence ID" value="SED64439.1"/>
    <property type="molecule type" value="Genomic_DNA"/>
</dbReference>
<dbReference type="Proteomes" id="UP000181980">
    <property type="component" value="Unassembled WGS sequence"/>
</dbReference>
<evidence type="ECO:0000313" key="4">
    <source>
        <dbReference type="Proteomes" id="UP000181980"/>
    </source>
</evidence>
<protein>
    <recommendedName>
        <fullName evidence="5">Carboxypeptidase regulatory-like domain-containing protein</fullName>
    </recommendedName>
</protein>
<proteinExistence type="predicted"/>
<name>A0A1H5CCC8_9ACTN</name>
<evidence type="ECO:0000256" key="2">
    <source>
        <dbReference type="SAM" id="SignalP"/>
    </source>
</evidence>
<keyword evidence="2" id="KW-0732">Signal</keyword>
<sequence length="148" mass="14518">MALRTPAAVVAVVLVAGCTGADPDEPGATPTAATSDSAELSEPVAVRGVITRADGTPVADALVQLVAEPADGPTATGGPVAAARTGADGAYELRIAADLRAALPVDDAGLVRFAVVVDSPDGIARTSWTGPGALTHPHTADLEVHPAG</sequence>
<reference evidence="4" key="1">
    <citation type="submission" date="2016-10" db="EMBL/GenBank/DDBJ databases">
        <authorList>
            <person name="Varghese N."/>
            <person name="Submissions S."/>
        </authorList>
    </citation>
    <scope>NUCLEOTIDE SEQUENCE [LARGE SCALE GENOMIC DNA]</scope>
    <source>
        <strain evidence="4">DSM 45237</strain>
    </source>
</reference>
<evidence type="ECO:0000313" key="3">
    <source>
        <dbReference type="EMBL" id="SED64439.1"/>
    </source>
</evidence>